<protein>
    <recommendedName>
        <fullName evidence="5">CDP-alcohol phosphatidyltransferase family protein</fullName>
    </recommendedName>
</protein>
<feature type="region of interest" description="Disordered" evidence="1">
    <location>
        <begin position="148"/>
        <end position="218"/>
    </location>
</feature>
<dbReference type="AlphaFoldDB" id="A0A7W7W4T7"/>
<keyword evidence="2" id="KW-1133">Transmembrane helix</keyword>
<evidence type="ECO:0000313" key="4">
    <source>
        <dbReference type="Proteomes" id="UP000523007"/>
    </source>
</evidence>
<accession>A0A7W7W4T7</accession>
<dbReference type="RefSeq" id="WP_312885487.1">
    <property type="nucleotide sequence ID" value="NZ_JACHJT010000001.1"/>
</dbReference>
<keyword evidence="2" id="KW-0812">Transmembrane</keyword>
<feature type="transmembrane region" description="Helical" evidence="2">
    <location>
        <begin position="102"/>
        <end position="124"/>
    </location>
</feature>
<dbReference type="EMBL" id="JACHJT010000001">
    <property type="protein sequence ID" value="MBB4933943.1"/>
    <property type="molecule type" value="Genomic_DNA"/>
</dbReference>
<reference evidence="3 4" key="1">
    <citation type="submission" date="2020-08" db="EMBL/GenBank/DDBJ databases">
        <title>Sequencing the genomes of 1000 actinobacteria strains.</title>
        <authorList>
            <person name="Klenk H.-P."/>
        </authorList>
    </citation>
    <scope>NUCLEOTIDE SEQUENCE [LARGE SCALE GENOMIC DNA]</scope>
    <source>
        <strain evidence="3 4">DSM 102030</strain>
    </source>
</reference>
<comment type="caution">
    <text evidence="3">The sequence shown here is derived from an EMBL/GenBank/DDBJ whole genome shotgun (WGS) entry which is preliminary data.</text>
</comment>
<keyword evidence="4" id="KW-1185">Reference proteome</keyword>
<feature type="transmembrane region" description="Helical" evidence="2">
    <location>
        <begin position="29"/>
        <end position="53"/>
    </location>
</feature>
<evidence type="ECO:0000256" key="2">
    <source>
        <dbReference type="SAM" id="Phobius"/>
    </source>
</evidence>
<name>A0A7W7W4T7_9ACTN</name>
<dbReference type="Proteomes" id="UP000523007">
    <property type="component" value="Unassembled WGS sequence"/>
</dbReference>
<evidence type="ECO:0000256" key="1">
    <source>
        <dbReference type="SAM" id="MobiDB-lite"/>
    </source>
</evidence>
<proteinExistence type="predicted"/>
<keyword evidence="2" id="KW-0472">Membrane</keyword>
<feature type="transmembrane region" description="Helical" evidence="2">
    <location>
        <begin position="59"/>
        <end position="81"/>
    </location>
</feature>
<organism evidence="3 4">
    <name type="scientific">Lipingzhangella halophila</name>
    <dbReference type="NCBI Taxonomy" id="1783352"/>
    <lineage>
        <taxon>Bacteria</taxon>
        <taxon>Bacillati</taxon>
        <taxon>Actinomycetota</taxon>
        <taxon>Actinomycetes</taxon>
        <taxon>Streptosporangiales</taxon>
        <taxon>Nocardiopsidaceae</taxon>
        <taxon>Lipingzhangella</taxon>
    </lineage>
</organism>
<evidence type="ECO:0008006" key="5">
    <source>
        <dbReference type="Google" id="ProtNLM"/>
    </source>
</evidence>
<evidence type="ECO:0000313" key="3">
    <source>
        <dbReference type="EMBL" id="MBB4933943.1"/>
    </source>
</evidence>
<gene>
    <name evidence="3" type="ORF">F4561_004763</name>
</gene>
<sequence length="310" mass="32498">MADVRERAVRWAGAVIRPASRRVARWAEWASLSGAGVARIGLALAVLAAVWFTEGGPRGAVVGSLLLAAVLFTDSVGAELEGERTDALGAWLALLLARLREYLVYAGLAVGGALTGVADVWVWASGALAALALHESVAVARAAHTPARDTGARAALEAQRARDSPIAAMDPSRPEGGRAAGDPTLTAELLGDAPREPASGAGPGEPIRIRTTPGSRVDAAKWQEGRRRALRRMGAAEPDRKGGAYPATRRPARLGLPHFPARWSQAVRFAVITLTITIWDARVTFVALIVGSVIAICGELAGRPAWETAR</sequence>